<evidence type="ECO:0000313" key="1">
    <source>
        <dbReference type="EMBL" id="AZP13840.1"/>
    </source>
</evidence>
<evidence type="ECO:0008006" key="3">
    <source>
        <dbReference type="Google" id="ProtNLM"/>
    </source>
</evidence>
<dbReference type="RefSeq" id="WP_126129209.1">
    <property type="nucleotide sequence ID" value="NZ_CP034464.1"/>
</dbReference>
<dbReference type="SUPFAM" id="SSF51161">
    <property type="entry name" value="Trimeric LpxA-like enzymes"/>
    <property type="match status" value="1"/>
</dbReference>
<dbReference type="InterPro" id="IPR011004">
    <property type="entry name" value="Trimer_LpxA-like_sf"/>
</dbReference>
<dbReference type="OrthoDB" id="8768982at2"/>
<dbReference type="AlphaFoldDB" id="A0A3Q9BT03"/>
<dbReference type="Gene3D" id="2.160.10.10">
    <property type="entry name" value="Hexapeptide repeat proteins"/>
    <property type="match status" value="1"/>
</dbReference>
<name>A0A3Q9BT03_9BURK</name>
<organism evidence="1 2">
    <name type="scientific">Undibacterium parvum</name>
    <dbReference type="NCBI Taxonomy" id="401471"/>
    <lineage>
        <taxon>Bacteria</taxon>
        <taxon>Pseudomonadati</taxon>
        <taxon>Pseudomonadota</taxon>
        <taxon>Betaproteobacteria</taxon>
        <taxon>Burkholderiales</taxon>
        <taxon>Oxalobacteraceae</taxon>
        <taxon>Undibacterium</taxon>
    </lineage>
</organism>
<gene>
    <name evidence="1" type="ORF">EJN92_18695</name>
</gene>
<sequence>MNSNSLFFLCVFLLFSLPLLPALLELWLKKDATPLKVVREYDGNINYFAQTFRHFVEQQFAQFLDTTVVTNMALQYKLQDGSPFQIVGADGIALFSAAELSSRQTQQIIIAKSGFKVPDGMFFEKEVYSRQDVIGTNKLSFRAILADGDIRLGDQCSLIRWVHSQQSIQLGLGAKIYGRISAEKKINLGADTRFGRMHAPVIYFGDGSASEAQGLATSVALEMVLENKAAKSKLSMSSKILDDTANRWLAKGDYTVSRNTQHQGSLVAQMDLRIEAHCHIVGSLKSSGDLHLDDCCVIEGAVVAEGTIYIGQSCRIKGPVIGEKTVHIGTGTVIGAAAQLTTITAPIIRIAYGVIAHGAVWAREMGYVAAPTLKK</sequence>
<dbReference type="Proteomes" id="UP000275663">
    <property type="component" value="Chromosome"/>
</dbReference>
<dbReference type="KEGG" id="upv:EJN92_18695"/>
<evidence type="ECO:0000313" key="2">
    <source>
        <dbReference type="Proteomes" id="UP000275663"/>
    </source>
</evidence>
<proteinExistence type="predicted"/>
<accession>A0A3Q9BT03</accession>
<keyword evidence="2" id="KW-1185">Reference proteome</keyword>
<protein>
    <recommendedName>
        <fullName evidence="3">Polymer-forming cytoskeletal protein</fullName>
    </recommendedName>
</protein>
<reference evidence="1 2" key="1">
    <citation type="journal article" date="2011" name="Int. J. Syst. Evol. Microbiol.">
        <title>Description of Undibacterium oligocarboniphilum sp. nov., isolated from purified water, and Undibacterium pigrum strain CCUG 49012 as the type strain of Undibacterium parvum sp. nov., and emended descriptions of the genus Undibacterium and the species Undibacterium pigrum.</title>
        <authorList>
            <person name="Eder W."/>
            <person name="Wanner G."/>
            <person name="Ludwig W."/>
            <person name="Busse H.J."/>
            <person name="Ziemke-Kageler F."/>
            <person name="Lang E."/>
        </authorList>
    </citation>
    <scope>NUCLEOTIDE SEQUENCE [LARGE SCALE GENOMIC DNA]</scope>
    <source>
        <strain evidence="1 2">DSM 23061</strain>
    </source>
</reference>
<dbReference type="EMBL" id="CP034464">
    <property type="protein sequence ID" value="AZP13840.1"/>
    <property type="molecule type" value="Genomic_DNA"/>
</dbReference>